<keyword evidence="2" id="KW-1185">Reference proteome</keyword>
<dbReference type="EMBL" id="BLLF01000394">
    <property type="protein sequence ID" value="GFH11333.1"/>
    <property type="molecule type" value="Genomic_DNA"/>
</dbReference>
<comment type="caution">
    <text evidence="1">The sequence shown here is derived from an EMBL/GenBank/DDBJ whole genome shotgun (WGS) entry which is preliminary data.</text>
</comment>
<reference evidence="1 2" key="1">
    <citation type="submission" date="2020-02" db="EMBL/GenBank/DDBJ databases">
        <title>Draft genome sequence of Haematococcus lacustris strain NIES-144.</title>
        <authorList>
            <person name="Morimoto D."/>
            <person name="Nakagawa S."/>
            <person name="Yoshida T."/>
            <person name="Sawayama S."/>
        </authorList>
    </citation>
    <scope>NUCLEOTIDE SEQUENCE [LARGE SCALE GENOMIC DNA]</scope>
    <source>
        <strain evidence="1 2">NIES-144</strain>
    </source>
</reference>
<organism evidence="1 2">
    <name type="scientific">Haematococcus lacustris</name>
    <name type="common">Green alga</name>
    <name type="synonym">Haematococcus pluvialis</name>
    <dbReference type="NCBI Taxonomy" id="44745"/>
    <lineage>
        <taxon>Eukaryota</taxon>
        <taxon>Viridiplantae</taxon>
        <taxon>Chlorophyta</taxon>
        <taxon>core chlorophytes</taxon>
        <taxon>Chlorophyceae</taxon>
        <taxon>CS clade</taxon>
        <taxon>Chlamydomonadales</taxon>
        <taxon>Haematococcaceae</taxon>
        <taxon>Haematococcus</taxon>
    </lineage>
</organism>
<gene>
    <name evidence="1" type="ORF">HaLaN_06815</name>
</gene>
<evidence type="ECO:0000313" key="1">
    <source>
        <dbReference type="EMBL" id="GFH11333.1"/>
    </source>
</evidence>
<sequence>MGQFGSHRPPQDIAFAPARSIAQAVDALQTHVTVQSSATGAGGASLVLVCPGTSQGSIRDRCHTHVSVASTSTQQPKFHVALTMRSTLTWVCNPSTSFHPLPPCAILFGCRKACQGVSVEVCDGKHGSSCQLACSGTKLLPAGACPYLWHLAGLAHVAAGLARRPPTILAAGSSKGHGRAGLQGRGAGLAHVAAGPARRPPTILATGSSKGHGRAGLQGQGAGLAHVAARGSPHNHCWRLVAMHHMFVRITCSCRPPCCRSLVQGACPMVHAIFVCFLQGSRAQLLLHEKDEDFMELEVAAIRHSLQLAGQGATPKLSD</sequence>
<proteinExistence type="predicted"/>
<accession>A0A699YMK8</accession>
<feature type="non-terminal residue" evidence="1">
    <location>
        <position position="319"/>
    </location>
</feature>
<name>A0A699YMK8_HAELA</name>
<protein>
    <submittedName>
        <fullName evidence="1">Uncharacterized protein</fullName>
    </submittedName>
</protein>
<dbReference type="Proteomes" id="UP000485058">
    <property type="component" value="Unassembled WGS sequence"/>
</dbReference>
<dbReference type="AlphaFoldDB" id="A0A699YMK8"/>
<evidence type="ECO:0000313" key="2">
    <source>
        <dbReference type="Proteomes" id="UP000485058"/>
    </source>
</evidence>